<dbReference type="AlphaFoldDB" id="A0A8H6HDM8"/>
<keyword evidence="2" id="KW-1185">Reference proteome</keyword>
<gene>
    <name evidence="1" type="ORF">DFP72DRAFT_858298</name>
</gene>
<dbReference type="EMBL" id="JACGCI010000134">
    <property type="protein sequence ID" value="KAF6743851.1"/>
    <property type="molecule type" value="Genomic_DNA"/>
</dbReference>
<reference evidence="1 2" key="1">
    <citation type="submission" date="2020-07" db="EMBL/GenBank/DDBJ databases">
        <title>Comparative genomics of pyrophilous fungi reveals a link between fire events and developmental genes.</title>
        <authorList>
            <consortium name="DOE Joint Genome Institute"/>
            <person name="Steindorff A.S."/>
            <person name="Carver A."/>
            <person name="Calhoun S."/>
            <person name="Stillman K."/>
            <person name="Liu H."/>
            <person name="Lipzen A."/>
            <person name="Pangilinan J."/>
            <person name="Labutti K."/>
            <person name="Bruns T.D."/>
            <person name="Grigoriev I.V."/>
        </authorList>
    </citation>
    <scope>NUCLEOTIDE SEQUENCE [LARGE SCALE GENOMIC DNA]</scope>
    <source>
        <strain evidence="1 2">CBS 144469</strain>
    </source>
</reference>
<proteinExistence type="predicted"/>
<protein>
    <submittedName>
        <fullName evidence="1">Uncharacterized protein</fullName>
    </submittedName>
</protein>
<name>A0A8H6HDM8_9AGAR</name>
<comment type="caution">
    <text evidence="1">The sequence shown here is derived from an EMBL/GenBank/DDBJ whole genome shotgun (WGS) entry which is preliminary data.</text>
</comment>
<evidence type="ECO:0000313" key="1">
    <source>
        <dbReference type="EMBL" id="KAF6743851.1"/>
    </source>
</evidence>
<accession>A0A8H6HDM8</accession>
<dbReference type="Proteomes" id="UP000521943">
    <property type="component" value="Unassembled WGS sequence"/>
</dbReference>
<evidence type="ECO:0000313" key="2">
    <source>
        <dbReference type="Proteomes" id="UP000521943"/>
    </source>
</evidence>
<sequence>MVRVVVLRQKIAEFRGRKSGKGMGSPADQWLIRHSFHRTCAMSGMQRGIDVSGDEKWLGAQGTVEDKEGLPGLNNDGSEPAAFPSFRASRPVDLGVGRGKEIEATLGSRNCGYVPAGSQNPMSLGSVAQQVVEKMLGWEQQTRLNLYWTWEMTTEFSKGTERILNGLVNGASDVNISVWISNLVLVQPPIEEKMPSVTVGGKSKDEFHAHASGSNVGSPLTAMWAREVHQGTTPRKLPGQYPV</sequence>
<organism evidence="1 2">
    <name type="scientific">Ephemerocybe angulata</name>
    <dbReference type="NCBI Taxonomy" id="980116"/>
    <lineage>
        <taxon>Eukaryota</taxon>
        <taxon>Fungi</taxon>
        <taxon>Dikarya</taxon>
        <taxon>Basidiomycota</taxon>
        <taxon>Agaricomycotina</taxon>
        <taxon>Agaricomycetes</taxon>
        <taxon>Agaricomycetidae</taxon>
        <taxon>Agaricales</taxon>
        <taxon>Agaricineae</taxon>
        <taxon>Psathyrellaceae</taxon>
        <taxon>Ephemerocybe</taxon>
    </lineage>
</organism>